<evidence type="ECO:0000313" key="4">
    <source>
        <dbReference type="Proteomes" id="UP000003751"/>
    </source>
</evidence>
<dbReference type="STRING" id="797209.GCA_000376445_02269"/>
<dbReference type="InterPro" id="IPR011050">
    <property type="entry name" value="Pectin_lyase_fold/virulence"/>
</dbReference>
<keyword evidence="5" id="KW-1185">Reference proteome</keyword>
<dbReference type="Proteomes" id="UP000184203">
    <property type="component" value="Unassembled WGS sequence"/>
</dbReference>
<feature type="region of interest" description="Disordered" evidence="1">
    <location>
        <begin position="392"/>
        <end position="413"/>
    </location>
</feature>
<dbReference type="eggNOG" id="arCOG10133">
    <property type="taxonomic scope" value="Archaea"/>
</dbReference>
<dbReference type="AlphaFoldDB" id="E7QXU3"/>
<feature type="compositionally biased region" description="Pro residues" evidence="1">
    <location>
        <begin position="396"/>
        <end position="411"/>
    </location>
</feature>
<sequence>MPTYDIVEEGADNTGDTAIDSVLDDLVGSDTTIIFPSGTYRLNELVVPSGMDDLELVAPNGARLVPGRSGDDVRWLEVSSRGFVLDGFELDMRNTEVPPFVRMNSNSGNWELKRLVTRGKVRAATDTNVGSNDSSDARTYFRLSADAGTRGLVQDCYFHEGACEPDEASNRRAVLIESGSGKLLFNRCWFEQWAENTIYAKKPAGAVKVYNCFFRNTQNGMRLGGNSEVNNTVSIKDAQHARQAWSNGSLQRGVNSEATVPTDLSEGIDSYNGTLVVVNSDFYHRYPSSSCGGAITAPHPCQNIIVSRVRISYDSTKNHDAIYTYEGQMNDGSPVNLESLRLQNVHVRNDHDSEYAVFIGEEPDTWGTVSGVLGGTGAATNSSYVQNRMTIDGDPDPPVTEPALPSPPPLGEVPMQSAKVVRIDNTGNSSESTFEIEGGDLVLPSGDDGATVNMGWARPLSARRVPNSTQAKGTIPPGEVYAFYVTGGIESTQGSGPATWTVDGEPFTPGTTLATKSFTTNQPEEDTWWNAETGVPETRVVVMKPLSYNGGEPCHTRLRNVGDGSFQYKLEEWEYLGGTHTTETAHMLAVQPTEREVPLGDGSTYSVTAGTVTVNDSFSTVSLGDFFDAQPVVLTKSQTFNGSNPIVTRVREVSQGSFDVRVQEESGLNGHVTETVGYIALEQATGRLDGEPFEVGRTGMSVTDEWYRIDFQQQYDSPQFIADMQTFHGLDTAELRYRNLTGTGVEVKVEEEQSGDEETSHATEAVGYAVFEGAN</sequence>
<dbReference type="Gene3D" id="2.160.20.10">
    <property type="entry name" value="Single-stranded right-handed beta-helix, Pectin lyase-like"/>
    <property type="match status" value="1"/>
</dbReference>
<reference evidence="2 4" key="1">
    <citation type="journal article" date="2014" name="ISME J.">
        <title>Trehalose/2-sulfotrehalose biosynthesis and glycine-betaine uptake are widely spread mechanisms for osmoadaptation in the Halobacteriales.</title>
        <authorList>
            <person name="Youssef N.H."/>
            <person name="Savage-Ashlock K.N."/>
            <person name="McCully A.L."/>
            <person name="Luedtke B."/>
            <person name="Shaw E.I."/>
            <person name="Hoff W.D."/>
            <person name="Elshahed M.S."/>
        </authorList>
    </citation>
    <scope>NUCLEOTIDE SEQUENCE [LARGE SCALE GENOMIC DNA]</scope>
    <source>
        <strain evidence="2 4">DX253</strain>
    </source>
</reference>
<evidence type="ECO:0000313" key="3">
    <source>
        <dbReference type="EMBL" id="SHL56478.1"/>
    </source>
</evidence>
<gene>
    <name evidence="3" type="ORF">SAMN05444342_4127</name>
    <name evidence="2" type="ORF">ZOD2009_18160</name>
</gene>
<dbReference type="RefSeq" id="WP_007982230.1">
    <property type="nucleotide sequence ID" value="NZ_AEMG01000022.1"/>
</dbReference>
<protein>
    <recommendedName>
        <fullName evidence="6">Pectate lyase superfamily protein</fullName>
    </recommendedName>
</protein>
<dbReference type="eggNOG" id="arCOG03439">
    <property type="taxonomic scope" value="Archaea"/>
</dbReference>
<dbReference type="EMBL" id="FRAN01000008">
    <property type="protein sequence ID" value="SHL56478.1"/>
    <property type="molecule type" value="Genomic_DNA"/>
</dbReference>
<dbReference type="PATRIC" id="fig|797209.4.peg.3555"/>
<dbReference type="OrthoDB" id="248432at2157"/>
<accession>E7QXU3</accession>
<evidence type="ECO:0000256" key="1">
    <source>
        <dbReference type="SAM" id="MobiDB-lite"/>
    </source>
</evidence>
<reference evidence="3" key="2">
    <citation type="submission" date="2016-11" db="EMBL/GenBank/DDBJ databases">
        <authorList>
            <person name="Jaros S."/>
            <person name="Januszkiewicz K."/>
            <person name="Wedrychowicz H."/>
        </authorList>
    </citation>
    <scope>NUCLEOTIDE SEQUENCE [LARGE SCALE GENOMIC DNA]</scope>
    <source>
        <strain evidence="3">DX253</strain>
    </source>
</reference>
<dbReference type="EMBL" id="AEMG01000022">
    <property type="protein sequence ID" value="EFW90644.1"/>
    <property type="molecule type" value="Genomic_DNA"/>
</dbReference>
<evidence type="ECO:0008006" key="6">
    <source>
        <dbReference type="Google" id="ProtNLM"/>
    </source>
</evidence>
<organism evidence="2 4">
    <name type="scientific">Haladaptatus paucihalophilus DX253</name>
    <dbReference type="NCBI Taxonomy" id="797209"/>
    <lineage>
        <taxon>Archaea</taxon>
        <taxon>Methanobacteriati</taxon>
        <taxon>Methanobacteriota</taxon>
        <taxon>Stenosarchaea group</taxon>
        <taxon>Halobacteria</taxon>
        <taxon>Halobacteriales</taxon>
        <taxon>Haladaptataceae</taxon>
        <taxon>Haladaptatus</taxon>
    </lineage>
</organism>
<dbReference type="InterPro" id="IPR012334">
    <property type="entry name" value="Pectin_lyas_fold"/>
</dbReference>
<name>E7QXU3_HALPU</name>
<dbReference type="Proteomes" id="UP000003751">
    <property type="component" value="Unassembled WGS sequence"/>
</dbReference>
<proteinExistence type="predicted"/>
<evidence type="ECO:0000313" key="2">
    <source>
        <dbReference type="EMBL" id="EFW90644.1"/>
    </source>
</evidence>
<reference evidence="5" key="3">
    <citation type="submission" date="2016-11" db="EMBL/GenBank/DDBJ databases">
        <authorList>
            <person name="Varghese N."/>
            <person name="Submissions S."/>
        </authorList>
    </citation>
    <scope>NUCLEOTIDE SEQUENCE [LARGE SCALE GENOMIC DNA]</scope>
    <source>
        <strain evidence="5">DX253</strain>
    </source>
</reference>
<dbReference type="SUPFAM" id="SSF51126">
    <property type="entry name" value="Pectin lyase-like"/>
    <property type="match status" value="1"/>
</dbReference>
<evidence type="ECO:0000313" key="5">
    <source>
        <dbReference type="Proteomes" id="UP000184203"/>
    </source>
</evidence>